<keyword evidence="5" id="KW-0694">RNA-binding</keyword>
<dbReference type="InterPro" id="IPR005825">
    <property type="entry name" value="Ribosomal_uL24_CS"/>
</dbReference>
<evidence type="ECO:0000313" key="8">
    <source>
        <dbReference type="EMBL" id="GGC44903.1"/>
    </source>
</evidence>
<dbReference type="InterPro" id="IPR008991">
    <property type="entry name" value="Translation_prot_SH3-like_sf"/>
</dbReference>
<evidence type="ECO:0000256" key="3">
    <source>
        <dbReference type="ARBA" id="ARBA00023274"/>
    </source>
</evidence>
<comment type="similarity">
    <text evidence="1 5 6">Belongs to the universal ribosomal protein uL24 family.</text>
</comment>
<accession>A0ABQ1MQW1</accession>
<dbReference type="Pfam" id="PF17136">
    <property type="entry name" value="ribosomal_L24"/>
    <property type="match status" value="1"/>
</dbReference>
<reference evidence="9" key="1">
    <citation type="journal article" date="2019" name="Int. J. Syst. Evol. Microbiol.">
        <title>The Global Catalogue of Microorganisms (GCM) 10K type strain sequencing project: providing services to taxonomists for standard genome sequencing and annotation.</title>
        <authorList>
            <consortium name="The Broad Institute Genomics Platform"/>
            <consortium name="The Broad Institute Genome Sequencing Center for Infectious Disease"/>
            <person name="Wu L."/>
            <person name="Ma J."/>
        </authorList>
    </citation>
    <scope>NUCLEOTIDE SEQUENCE [LARGE SCALE GENOMIC DNA]</scope>
    <source>
        <strain evidence="9">CGMCC 1.12479</strain>
    </source>
</reference>
<comment type="subunit">
    <text evidence="5">Part of the 50S ribosomal subunit.</text>
</comment>
<dbReference type="SMART" id="SM00739">
    <property type="entry name" value="KOW"/>
    <property type="match status" value="1"/>
</dbReference>
<dbReference type="RefSeq" id="WP_188443302.1">
    <property type="nucleotide sequence ID" value="NZ_BMFD01000008.1"/>
</dbReference>
<feature type="domain" description="KOW" evidence="7">
    <location>
        <begin position="12"/>
        <end position="39"/>
    </location>
</feature>
<dbReference type="GO" id="GO:0005840">
    <property type="term" value="C:ribosome"/>
    <property type="evidence" value="ECO:0007669"/>
    <property type="project" value="UniProtKB-KW"/>
</dbReference>
<comment type="function">
    <text evidence="5">One of two assembly initiator proteins, it binds directly to the 5'-end of the 23S rRNA, where it nucleates assembly of the 50S subunit.</text>
</comment>
<dbReference type="SUPFAM" id="SSF50104">
    <property type="entry name" value="Translation proteins SH3-like domain"/>
    <property type="match status" value="1"/>
</dbReference>
<dbReference type="Gene3D" id="2.30.30.30">
    <property type="match status" value="1"/>
</dbReference>
<dbReference type="InterPro" id="IPR005824">
    <property type="entry name" value="KOW"/>
</dbReference>
<dbReference type="InterPro" id="IPR041988">
    <property type="entry name" value="Ribosomal_uL24_KOW"/>
</dbReference>
<keyword evidence="9" id="KW-1185">Reference proteome</keyword>
<gene>
    <name evidence="5 8" type="primary">rplX</name>
    <name evidence="8" type="ORF">GCM10010993_24300</name>
</gene>
<keyword evidence="3 5" id="KW-0687">Ribonucleoprotein</keyword>
<dbReference type="PROSITE" id="PS01108">
    <property type="entry name" value="RIBOSOMAL_L24"/>
    <property type="match status" value="1"/>
</dbReference>
<dbReference type="Proteomes" id="UP000635885">
    <property type="component" value="Unassembled WGS sequence"/>
</dbReference>
<dbReference type="CDD" id="cd06089">
    <property type="entry name" value="KOW_RPL26"/>
    <property type="match status" value="1"/>
</dbReference>
<dbReference type="InterPro" id="IPR003256">
    <property type="entry name" value="Ribosomal_uL24"/>
</dbReference>
<dbReference type="PANTHER" id="PTHR12903">
    <property type="entry name" value="MITOCHONDRIAL RIBOSOMAL PROTEIN L24"/>
    <property type="match status" value="1"/>
</dbReference>
<evidence type="ECO:0000256" key="4">
    <source>
        <dbReference type="ARBA" id="ARBA00035206"/>
    </source>
</evidence>
<evidence type="ECO:0000256" key="5">
    <source>
        <dbReference type="HAMAP-Rule" id="MF_01326"/>
    </source>
</evidence>
<comment type="function">
    <text evidence="5">One of the proteins that surrounds the polypeptide exit tunnel on the outside of the subunit.</text>
</comment>
<keyword evidence="5" id="KW-0699">rRNA-binding</keyword>
<dbReference type="HAMAP" id="MF_01326_B">
    <property type="entry name" value="Ribosomal_uL24_B"/>
    <property type="match status" value="1"/>
</dbReference>
<comment type="caution">
    <text evidence="8">The sequence shown here is derived from an EMBL/GenBank/DDBJ whole genome shotgun (WGS) entry which is preliminary data.</text>
</comment>
<proteinExistence type="inferred from homology"/>
<keyword evidence="2 5" id="KW-0689">Ribosomal protein</keyword>
<sequence length="114" mass="12440">MERKFNKQPKLHIRTGDTVKVLAGDDKGNTGKVLSVNLEKRRAVVEGINTVTKHVKPTATNPQGGIEKREAAVHISNLMLVDPKSGEATRIGRKQGENGKLVRYSKKTGEVING</sequence>
<organism evidence="8 9">
    <name type="scientific">Belliella aquatica</name>
    <dbReference type="NCBI Taxonomy" id="1323734"/>
    <lineage>
        <taxon>Bacteria</taxon>
        <taxon>Pseudomonadati</taxon>
        <taxon>Bacteroidota</taxon>
        <taxon>Cytophagia</taxon>
        <taxon>Cytophagales</taxon>
        <taxon>Cyclobacteriaceae</taxon>
        <taxon>Belliella</taxon>
    </lineage>
</organism>
<dbReference type="Pfam" id="PF00467">
    <property type="entry name" value="KOW"/>
    <property type="match status" value="1"/>
</dbReference>
<dbReference type="EMBL" id="BMFD01000008">
    <property type="protein sequence ID" value="GGC44903.1"/>
    <property type="molecule type" value="Genomic_DNA"/>
</dbReference>
<dbReference type="NCBIfam" id="TIGR01079">
    <property type="entry name" value="rplX_bact"/>
    <property type="match status" value="1"/>
</dbReference>
<evidence type="ECO:0000313" key="9">
    <source>
        <dbReference type="Proteomes" id="UP000635885"/>
    </source>
</evidence>
<evidence type="ECO:0000259" key="7">
    <source>
        <dbReference type="SMART" id="SM00739"/>
    </source>
</evidence>
<evidence type="ECO:0000256" key="6">
    <source>
        <dbReference type="RuleBase" id="RU003477"/>
    </source>
</evidence>
<dbReference type="InterPro" id="IPR057264">
    <property type="entry name" value="Ribosomal_uL24_C"/>
</dbReference>
<evidence type="ECO:0000256" key="2">
    <source>
        <dbReference type="ARBA" id="ARBA00022980"/>
    </source>
</evidence>
<dbReference type="InterPro" id="IPR014722">
    <property type="entry name" value="Rib_uL2_dom2"/>
</dbReference>
<protein>
    <recommendedName>
        <fullName evidence="4 5">Large ribosomal subunit protein uL24</fullName>
    </recommendedName>
</protein>
<evidence type="ECO:0000256" key="1">
    <source>
        <dbReference type="ARBA" id="ARBA00010618"/>
    </source>
</evidence>
<name>A0ABQ1MQW1_9BACT</name>